<dbReference type="RefSeq" id="WP_302075998.1">
    <property type="nucleotide sequence ID" value="NZ_JAUKWQ010000001.1"/>
</dbReference>
<protein>
    <submittedName>
        <fullName evidence="2">LPS export ABC transporter periplasmic protein LptC</fullName>
    </submittedName>
</protein>
<feature type="transmembrane region" description="Helical" evidence="1">
    <location>
        <begin position="37"/>
        <end position="60"/>
    </location>
</feature>
<reference evidence="2" key="1">
    <citation type="journal article" date="2015" name="Int. J. Syst. Evol. Microbiol.">
        <title>Rhizobium oryzicola sp. nov., potential plant-growth-promoting endophytic bacteria isolated from rice roots.</title>
        <authorList>
            <person name="Zhang X.X."/>
            <person name="Gao J.S."/>
            <person name="Cao Y.H."/>
            <person name="Sheirdil R.A."/>
            <person name="Wang X.C."/>
            <person name="Zhang L."/>
        </authorList>
    </citation>
    <scope>NUCLEOTIDE SEQUENCE</scope>
    <source>
        <strain evidence="2">05753</strain>
    </source>
</reference>
<organism evidence="2 3">
    <name type="scientific">Rhizobium oryzicola</name>
    <dbReference type="NCBI Taxonomy" id="1232668"/>
    <lineage>
        <taxon>Bacteria</taxon>
        <taxon>Pseudomonadati</taxon>
        <taxon>Pseudomonadota</taxon>
        <taxon>Alphaproteobacteria</taxon>
        <taxon>Hyphomicrobiales</taxon>
        <taxon>Rhizobiaceae</taxon>
        <taxon>Rhizobium/Agrobacterium group</taxon>
        <taxon>Rhizobium</taxon>
    </lineage>
</organism>
<dbReference type="EMBL" id="JAUKWQ010000001">
    <property type="protein sequence ID" value="MDO1580795.1"/>
    <property type="molecule type" value="Genomic_DNA"/>
</dbReference>
<reference evidence="2" key="2">
    <citation type="submission" date="2023-07" db="EMBL/GenBank/DDBJ databases">
        <authorList>
            <person name="Sun H."/>
        </authorList>
    </citation>
    <scope>NUCLEOTIDE SEQUENCE</scope>
    <source>
        <strain evidence="2">05753</strain>
    </source>
</reference>
<sequence length="227" mass="24341">MLQTMSQPTSSEVTGGSRATAYQAALAHSRRVRRLRILLPIAAAVISAIFIAVSFVRAYLPEKLTIQSARIEDGKIVMESPAMAGRNEKGVSYSLTATRALQDLQNQNHLTLENVKAAMPLNATVIARVAAESGVYDRSTDRMNLTAPFQVDLSNGITANFQSASLDVQQGLMDTQDTVHIKTQEASIVAQSMKISDKGKTISFAGQVQVNLAANAIHNEGNQSSAP</sequence>
<comment type="caution">
    <text evidence="2">The sequence shown here is derived from an EMBL/GenBank/DDBJ whole genome shotgun (WGS) entry which is preliminary data.</text>
</comment>
<keyword evidence="1" id="KW-0472">Membrane</keyword>
<evidence type="ECO:0000313" key="3">
    <source>
        <dbReference type="Proteomes" id="UP001169006"/>
    </source>
</evidence>
<evidence type="ECO:0000256" key="1">
    <source>
        <dbReference type="SAM" id="Phobius"/>
    </source>
</evidence>
<gene>
    <name evidence="2" type="primary">lptC</name>
    <name evidence="2" type="ORF">Q2T52_01680</name>
</gene>
<keyword evidence="1" id="KW-0812">Transmembrane</keyword>
<dbReference type="InterPro" id="IPR010664">
    <property type="entry name" value="LipoPS_assembly_LptC-rel"/>
</dbReference>
<proteinExistence type="predicted"/>
<evidence type="ECO:0000313" key="2">
    <source>
        <dbReference type="EMBL" id="MDO1580795.1"/>
    </source>
</evidence>
<accession>A0ABT8SQR3</accession>
<dbReference type="Pfam" id="PF06835">
    <property type="entry name" value="LptC"/>
    <property type="match status" value="1"/>
</dbReference>
<keyword evidence="3" id="KW-1185">Reference proteome</keyword>
<dbReference type="Proteomes" id="UP001169006">
    <property type="component" value="Unassembled WGS sequence"/>
</dbReference>
<keyword evidence="1" id="KW-1133">Transmembrane helix</keyword>
<name>A0ABT8SQR3_9HYPH</name>